<protein>
    <recommendedName>
        <fullName evidence="4">Transposase</fullName>
    </recommendedName>
</protein>
<name>A0A4V2WJE7_9PROT</name>
<evidence type="ECO:0000256" key="1">
    <source>
        <dbReference type="SAM" id="MobiDB-lite"/>
    </source>
</evidence>
<proteinExistence type="predicted"/>
<accession>A0A4V2WJE7</accession>
<gene>
    <name evidence="2" type="ORF">EXY23_26240</name>
</gene>
<reference evidence="2 3" key="1">
    <citation type="submission" date="2019-03" db="EMBL/GenBank/DDBJ databases">
        <title>Paracraurococcus aquatilis NE82 genome sequence.</title>
        <authorList>
            <person name="Zhao Y."/>
            <person name="Du Z."/>
        </authorList>
    </citation>
    <scope>NUCLEOTIDE SEQUENCE [LARGE SCALE GENOMIC DNA]</scope>
    <source>
        <strain evidence="2 3">NE82</strain>
    </source>
</reference>
<dbReference type="Proteomes" id="UP000295023">
    <property type="component" value="Unassembled WGS sequence"/>
</dbReference>
<sequence length="146" mass="15901">MTHVRCCYAGFVADERPETLLACHEHAVLAFGGVPREVLYDNMRTVVVDRSSPGPRRAQTAVSQNRAAVTIRARPTRPRANRPDRRSPVTSQSAPAASASASDQISCGWVLGRRPRQFRAKASGPGHCYGGRQLGLARQIRARPAD</sequence>
<feature type="compositionally biased region" description="Low complexity" evidence="1">
    <location>
        <begin position="91"/>
        <end position="102"/>
    </location>
</feature>
<dbReference type="AlphaFoldDB" id="A0A4V2WJE7"/>
<feature type="region of interest" description="Disordered" evidence="1">
    <location>
        <begin position="119"/>
        <end position="146"/>
    </location>
</feature>
<dbReference type="OrthoDB" id="2065409at2"/>
<comment type="caution">
    <text evidence="2">The sequence shown here is derived from an EMBL/GenBank/DDBJ whole genome shotgun (WGS) entry which is preliminary data.</text>
</comment>
<evidence type="ECO:0000313" key="3">
    <source>
        <dbReference type="Proteomes" id="UP000295023"/>
    </source>
</evidence>
<organism evidence="2 3">
    <name type="scientific">Roseicella aquatilis</name>
    <dbReference type="NCBI Taxonomy" id="2527868"/>
    <lineage>
        <taxon>Bacteria</taxon>
        <taxon>Pseudomonadati</taxon>
        <taxon>Pseudomonadota</taxon>
        <taxon>Alphaproteobacteria</taxon>
        <taxon>Acetobacterales</taxon>
        <taxon>Roseomonadaceae</taxon>
        <taxon>Roseicella</taxon>
    </lineage>
</organism>
<keyword evidence="3" id="KW-1185">Reference proteome</keyword>
<dbReference type="EMBL" id="SKBM01000049">
    <property type="protein sequence ID" value="TCZ52276.1"/>
    <property type="molecule type" value="Genomic_DNA"/>
</dbReference>
<evidence type="ECO:0000313" key="2">
    <source>
        <dbReference type="EMBL" id="TCZ52276.1"/>
    </source>
</evidence>
<feature type="region of interest" description="Disordered" evidence="1">
    <location>
        <begin position="50"/>
        <end position="104"/>
    </location>
</feature>
<evidence type="ECO:0008006" key="4">
    <source>
        <dbReference type="Google" id="ProtNLM"/>
    </source>
</evidence>